<sequence length="255" mass="29063">MEDPQLHPQSLPASDSRHTRVMGKLRDSLLSELAASNPSISVNSDYGSHIQRRLQELFSSFNTPSHPPYALMIQRALIDLNDATGSTKEAISEFIKREYKDLPWAHMAILGHHLRKLCDAGELLCTESRRYRVYNGNLGAGGEINRALEWSEYVEREKELQGQENEKQTQVSVLQIIETNEPSRMQEAHGGWIQEEVEAHEHSIERSEEQNKSGKGFLGTNEQKSLPQRQEIRVIAESEAENFQNIKIQQTQVSF</sequence>
<protein>
    <submittedName>
        <fullName evidence="1">Uncharacterized protein</fullName>
    </submittedName>
</protein>
<keyword evidence="2" id="KW-1185">Reference proteome</keyword>
<gene>
    <name evidence="1" type="ORF">L6164_001583</name>
</gene>
<proteinExistence type="predicted"/>
<dbReference type="EMBL" id="CM039426">
    <property type="protein sequence ID" value="KAI4357648.1"/>
    <property type="molecule type" value="Genomic_DNA"/>
</dbReference>
<evidence type="ECO:0000313" key="1">
    <source>
        <dbReference type="EMBL" id="KAI4357648.1"/>
    </source>
</evidence>
<name>A0ACB9QA89_BAUVA</name>
<dbReference type="Proteomes" id="UP000828941">
    <property type="component" value="Chromosome 1"/>
</dbReference>
<evidence type="ECO:0000313" key="2">
    <source>
        <dbReference type="Proteomes" id="UP000828941"/>
    </source>
</evidence>
<comment type="caution">
    <text evidence="1">The sequence shown here is derived from an EMBL/GenBank/DDBJ whole genome shotgun (WGS) entry which is preliminary data.</text>
</comment>
<organism evidence="1 2">
    <name type="scientific">Bauhinia variegata</name>
    <name type="common">Purple orchid tree</name>
    <name type="synonym">Phanera variegata</name>
    <dbReference type="NCBI Taxonomy" id="167791"/>
    <lineage>
        <taxon>Eukaryota</taxon>
        <taxon>Viridiplantae</taxon>
        <taxon>Streptophyta</taxon>
        <taxon>Embryophyta</taxon>
        <taxon>Tracheophyta</taxon>
        <taxon>Spermatophyta</taxon>
        <taxon>Magnoliopsida</taxon>
        <taxon>eudicotyledons</taxon>
        <taxon>Gunneridae</taxon>
        <taxon>Pentapetalae</taxon>
        <taxon>rosids</taxon>
        <taxon>fabids</taxon>
        <taxon>Fabales</taxon>
        <taxon>Fabaceae</taxon>
        <taxon>Cercidoideae</taxon>
        <taxon>Cercideae</taxon>
        <taxon>Bauhiniinae</taxon>
        <taxon>Bauhinia</taxon>
    </lineage>
</organism>
<reference evidence="1 2" key="1">
    <citation type="journal article" date="2022" name="DNA Res.">
        <title>Chromosomal-level genome assembly of the orchid tree Bauhinia variegata (Leguminosae; Cercidoideae) supports the allotetraploid origin hypothesis of Bauhinia.</title>
        <authorList>
            <person name="Zhong Y."/>
            <person name="Chen Y."/>
            <person name="Zheng D."/>
            <person name="Pang J."/>
            <person name="Liu Y."/>
            <person name="Luo S."/>
            <person name="Meng S."/>
            <person name="Qian L."/>
            <person name="Wei D."/>
            <person name="Dai S."/>
            <person name="Zhou R."/>
        </authorList>
    </citation>
    <scope>NUCLEOTIDE SEQUENCE [LARGE SCALE GENOMIC DNA]</scope>
    <source>
        <strain evidence="1">BV-YZ2020</strain>
    </source>
</reference>
<accession>A0ACB9QA89</accession>